<reference evidence="1" key="1">
    <citation type="submission" date="2023-11" db="EMBL/GenBank/DDBJ databases">
        <authorList>
            <person name="Poullet M."/>
        </authorList>
    </citation>
    <scope>NUCLEOTIDE SEQUENCE</scope>
    <source>
        <strain evidence="1">E1834</strain>
    </source>
</reference>
<protein>
    <submittedName>
        <fullName evidence="1">Uncharacterized protein</fullName>
    </submittedName>
</protein>
<comment type="caution">
    <text evidence="1">The sequence shown here is derived from an EMBL/GenBank/DDBJ whole genome shotgun (WGS) entry which is preliminary data.</text>
</comment>
<proteinExistence type="predicted"/>
<dbReference type="EMBL" id="CAVMJV010000004">
    <property type="protein sequence ID" value="CAK5022648.1"/>
    <property type="molecule type" value="Genomic_DNA"/>
</dbReference>
<sequence>MKIIKEGQKEYKVKDIIFWPSPSRLLLPKYFYIKIFLFKLNSFTHPFLNRVRDFSSLFLL</sequence>
<evidence type="ECO:0000313" key="1">
    <source>
        <dbReference type="EMBL" id="CAK5022648.1"/>
    </source>
</evidence>
<dbReference type="Proteomes" id="UP001497535">
    <property type="component" value="Unassembled WGS sequence"/>
</dbReference>
<evidence type="ECO:0000313" key="2">
    <source>
        <dbReference type="Proteomes" id="UP001497535"/>
    </source>
</evidence>
<accession>A0ACB0XY19</accession>
<name>A0ACB0XY19_MELEN</name>
<keyword evidence="2" id="KW-1185">Reference proteome</keyword>
<gene>
    <name evidence="1" type="ORF">MENTE1834_LOCUS4969</name>
</gene>
<organism evidence="1 2">
    <name type="scientific">Meloidogyne enterolobii</name>
    <name type="common">Root-knot nematode worm</name>
    <name type="synonym">Meloidogyne mayaguensis</name>
    <dbReference type="NCBI Taxonomy" id="390850"/>
    <lineage>
        <taxon>Eukaryota</taxon>
        <taxon>Metazoa</taxon>
        <taxon>Ecdysozoa</taxon>
        <taxon>Nematoda</taxon>
        <taxon>Chromadorea</taxon>
        <taxon>Rhabditida</taxon>
        <taxon>Tylenchina</taxon>
        <taxon>Tylenchomorpha</taxon>
        <taxon>Tylenchoidea</taxon>
        <taxon>Meloidogynidae</taxon>
        <taxon>Meloidogyninae</taxon>
        <taxon>Meloidogyne</taxon>
    </lineage>
</organism>